<evidence type="ECO:0000256" key="2">
    <source>
        <dbReference type="ARBA" id="ARBA00023134"/>
    </source>
</evidence>
<name>A0ABZ2M5T6_9BACT</name>
<dbReference type="Gene3D" id="3.40.50.300">
    <property type="entry name" value="P-loop containing nucleotide triphosphate hydrolases"/>
    <property type="match status" value="1"/>
</dbReference>
<dbReference type="InterPro" id="IPR027417">
    <property type="entry name" value="P-loop_NTPase"/>
</dbReference>
<protein>
    <recommendedName>
        <fullName evidence="3">Ribosome biogenesis GTPase A</fullName>
    </recommendedName>
</protein>
<feature type="domain" description="G" evidence="5">
    <location>
        <begin position="124"/>
        <end position="178"/>
    </location>
</feature>
<dbReference type="Proteomes" id="UP001370348">
    <property type="component" value="Chromosome"/>
</dbReference>
<keyword evidence="3" id="KW-0963">Cytoplasm</keyword>
<organism evidence="6 7">
    <name type="scientific">Pendulispora albinea</name>
    <dbReference type="NCBI Taxonomy" id="2741071"/>
    <lineage>
        <taxon>Bacteria</taxon>
        <taxon>Pseudomonadati</taxon>
        <taxon>Myxococcota</taxon>
        <taxon>Myxococcia</taxon>
        <taxon>Myxococcales</taxon>
        <taxon>Sorangiineae</taxon>
        <taxon>Pendulisporaceae</taxon>
        <taxon>Pendulispora</taxon>
    </lineage>
</organism>
<dbReference type="InterPro" id="IPR019991">
    <property type="entry name" value="GTP-bd_ribosome_bgen"/>
</dbReference>
<dbReference type="NCBIfam" id="TIGR03596">
    <property type="entry name" value="GTPase_YlqF"/>
    <property type="match status" value="1"/>
</dbReference>
<evidence type="ECO:0000313" key="6">
    <source>
        <dbReference type="EMBL" id="WXB17761.1"/>
    </source>
</evidence>
<proteinExistence type="inferred from homology"/>
<dbReference type="InterPro" id="IPR023179">
    <property type="entry name" value="GTP-bd_ortho_bundle_sf"/>
</dbReference>
<dbReference type="PANTHER" id="PTHR45782:SF4">
    <property type="entry name" value="MITOCHONDRIAL RIBOSOME-ASSOCIATED GTPASE 1"/>
    <property type="match status" value="1"/>
</dbReference>
<sequence length="320" mass="34332">MTIQWYPGHMNKARKAIAEALPTKDVVLEVLDARMPRASANPVLGELCAHKACIKILSKSDLADPEVTKAWIRYLEQAASAGGDGKVAAIALTTARPGEIRAKIPELCKRLVPHRTGPGKSVRAMVVGIPNVGKSTLINTLMERKVTKVGDEPAVTKSQQLVTLKSGMTLSDNPGILWPRSDIDSDATMRLALGGAVPDTVMDYEHVGLFAAEFFMARYAPLLRARFKLEELPGSPLETLRAIGRKRGCVRSGGVIDLHKAGDVLVHEFRNGTLGRISLEAPDDRDRAAQGARTAQGDRAAQGDLETPGDDPEAGPPSDP</sequence>
<comment type="similarity">
    <text evidence="3">Belongs to the TRAFAC class YlqF/YawG GTPase family. MTG1 subfamily.</text>
</comment>
<dbReference type="CDD" id="cd01856">
    <property type="entry name" value="YlqF"/>
    <property type="match status" value="1"/>
</dbReference>
<dbReference type="InterPro" id="IPR016478">
    <property type="entry name" value="GTPase_MTG1"/>
</dbReference>
<dbReference type="Gene3D" id="1.10.1580.10">
    <property type="match status" value="1"/>
</dbReference>
<keyword evidence="7" id="KW-1185">Reference proteome</keyword>
<dbReference type="Pfam" id="PF01926">
    <property type="entry name" value="MMR_HSR1"/>
    <property type="match status" value="1"/>
</dbReference>
<keyword evidence="1 3" id="KW-0547">Nucleotide-binding</keyword>
<dbReference type="PIRSF" id="PIRSF006230">
    <property type="entry name" value="MG442"/>
    <property type="match status" value="1"/>
</dbReference>
<evidence type="ECO:0000256" key="3">
    <source>
        <dbReference type="PIRNR" id="PIRNR006230"/>
    </source>
</evidence>
<accession>A0ABZ2M5T6</accession>
<reference evidence="6 7" key="1">
    <citation type="submission" date="2021-12" db="EMBL/GenBank/DDBJ databases">
        <title>Discovery of the Pendulisporaceae a myxobacterial family with distinct sporulation behavior and unique specialized metabolism.</title>
        <authorList>
            <person name="Garcia R."/>
            <person name="Popoff A."/>
            <person name="Bader C.D."/>
            <person name="Loehr J."/>
            <person name="Walesch S."/>
            <person name="Walt C."/>
            <person name="Boldt J."/>
            <person name="Bunk B."/>
            <person name="Haeckl F.J.F.P.J."/>
            <person name="Gunesch A.P."/>
            <person name="Birkelbach J."/>
            <person name="Nuebel U."/>
            <person name="Pietschmann T."/>
            <person name="Bach T."/>
            <person name="Mueller R."/>
        </authorList>
    </citation>
    <scope>NUCLEOTIDE SEQUENCE [LARGE SCALE GENOMIC DNA]</scope>
    <source>
        <strain evidence="6 7">MSr11954</strain>
    </source>
</reference>
<comment type="function">
    <text evidence="3">Required for a late step of 50S ribosomal subunit assembly. Has GTPase activity.</text>
</comment>
<dbReference type="PANTHER" id="PTHR45782">
    <property type="entry name" value="MITOCHONDRIAL RIBOSOME-ASSOCIATED GTPASE 1"/>
    <property type="match status" value="1"/>
</dbReference>
<evidence type="ECO:0000256" key="1">
    <source>
        <dbReference type="ARBA" id="ARBA00022741"/>
    </source>
</evidence>
<keyword evidence="2 3" id="KW-0342">GTP-binding</keyword>
<gene>
    <name evidence="6" type="primary">ylqF</name>
    <name evidence="6" type="ORF">LZC94_10910</name>
</gene>
<dbReference type="RefSeq" id="WP_394827402.1">
    <property type="nucleotide sequence ID" value="NZ_CP089984.1"/>
</dbReference>
<dbReference type="SUPFAM" id="SSF52540">
    <property type="entry name" value="P-loop containing nucleoside triphosphate hydrolases"/>
    <property type="match status" value="1"/>
</dbReference>
<comment type="subcellular location">
    <subcellularLocation>
        <location evidence="3">Cytoplasm</location>
    </subcellularLocation>
</comment>
<feature type="region of interest" description="Disordered" evidence="4">
    <location>
        <begin position="280"/>
        <end position="320"/>
    </location>
</feature>
<evidence type="ECO:0000256" key="4">
    <source>
        <dbReference type="SAM" id="MobiDB-lite"/>
    </source>
</evidence>
<dbReference type="EMBL" id="CP089984">
    <property type="protein sequence ID" value="WXB17761.1"/>
    <property type="molecule type" value="Genomic_DNA"/>
</dbReference>
<dbReference type="InterPro" id="IPR006073">
    <property type="entry name" value="GTP-bd"/>
</dbReference>
<evidence type="ECO:0000313" key="7">
    <source>
        <dbReference type="Proteomes" id="UP001370348"/>
    </source>
</evidence>
<evidence type="ECO:0000259" key="5">
    <source>
        <dbReference type="Pfam" id="PF01926"/>
    </source>
</evidence>